<evidence type="ECO:0000313" key="2">
    <source>
        <dbReference type="EMBL" id="MBA8953998.1"/>
    </source>
</evidence>
<dbReference type="InterPro" id="IPR032710">
    <property type="entry name" value="NTF2-like_dom_sf"/>
</dbReference>
<dbReference type="NCBIfam" id="TIGR02246">
    <property type="entry name" value="SgcJ/EcaC family oxidoreductase"/>
    <property type="match status" value="1"/>
</dbReference>
<dbReference type="EMBL" id="JACJIA010000008">
    <property type="protein sequence ID" value="MBA8953998.1"/>
    <property type="molecule type" value="Genomic_DNA"/>
</dbReference>
<sequence length="137" mass="14770">MSQRPTAYTASASDKDTVLIRELIATIETGFNAKDPMVLDGGFTADAVVTVPDGTVIRGWDALFAYHTGRLANAAADWRIAVAVTEIRPLTPDLAVVLFEQRMTTPDSAFANHGTAVVTRRDGAWWIAALHNTNVAE</sequence>
<protein>
    <submittedName>
        <fullName evidence="2">Uncharacterized protein (TIGR02246 family)</fullName>
    </submittedName>
</protein>
<comment type="caution">
    <text evidence="2">The sequence shown here is derived from an EMBL/GenBank/DDBJ whole genome shotgun (WGS) entry which is preliminary data.</text>
</comment>
<accession>A0A7W3QPC4</accession>
<dbReference type="Gene3D" id="3.10.450.50">
    <property type="match status" value="1"/>
</dbReference>
<proteinExistence type="predicted"/>
<name>A0A7W3QPC4_ACTNM</name>
<dbReference type="Pfam" id="PF14534">
    <property type="entry name" value="DUF4440"/>
    <property type="match status" value="1"/>
</dbReference>
<dbReference type="RefSeq" id="WP_182846149.1">
    <property type="nucleotide sequence ID" value="NZ_BAAALP010000001.1"/>
</dbReference>
<organism evidence="2 3">
    <name type="scientific">Actinomadura namibiensis</name>
    <dbReference type="NCBI Taxonomy" id="182080"/>
    <lineage>
        <taxon>Bacteria</taxon>
        <taxon>Bacillati</taxon>
        <taxon>Actinomycetota</taxon>
        <taxon>Actinomycetes</taxon>
        <taxon>Streptosporangiales</taxon>
        <taxon>Thermomonosporaceae</taxon>
        <taxon>Actinomadura</taxon>
    </lineage>
</organism>
<evidence type="ECO:0000313" key="3">
    <source>
        <dbReference type="Proteomes" id="UP000572680"/>
    </source>
</evidence>
<reference evidence="2 3" key="1">
    <citation type="submission" date="2020-08" db="EMBL/GenBank/DDBJ databases">
        <title>Genomic Encyclopedia of Type Strains, Phase IV (KMG-IV): sequencing the most valuable type-strain genomes for metagenomic binning, comparative biology and taxonomic classification.</title>
        <authorList>
            <person name="Goeker M."/>
        </authorList>
    </citation>
    <scope>NUCLEOTIDE SEQUENCE [LARGE SCALE GENOMIC DNA]</scope>
    <source>
        <strain evidence="2 3">DSM 44197</strain>
    </source>
</reference>
<dbReference type="Proteomes" id="UP000572680">
    <property type="component" value="Unassembled WGS sequence"/>
</dbReference>
<dbReference type="SUPFAM" id="SSF54427">
    <property type="entry name" value="NTF2-like"/>
    <property type="match status" value="1"/>
</dbReference>
<feature type="domain" description="DUF4440" evidence="1">
    <location>
        <begin position="20"/>
        <end position="127"/>
    </location>
</feature>
<dbReference type="AlphaFoldDB" id="A0A7W3QPC4"/>
<evidence type="ECO:0000259" key="1">
    <source>
        <dbReference type="Pfam" id="PF14534"/>
    </source>
</evidence>
<keyword evidence="3" id="KW-1185">Reference proteome</keyword>
<dbReference type="InterPro" id="IPR027843">
    <property type="entry name" value="DUF4440"/>
</dbReference>
<gene>
    <name evidence="2" type="ORF">HNR61_005652</name>
</gene>
<dbReference type="InterPro" id="IPR011944">
    <property type="entry name" value="Steroid_delta5-4_isomerase"/>
</dbReference>